<dbReference type="PANTHER" id="PTHR22911:SF137">
    <property type="entry name" value="SOLUTE CARRIER FAMILY 35 MEMBER G2-RELATED"/>
    <property type="match status" value="1"/>
</dbReference>
<evidence type="ECO:0000256" key="2">
    <source>
        <dbReference type="ARBA" id="ARBA00007362"/>
    </source>
</evidence>
<dbReference type="SUPFAM" id="SSF103481">
    <property type="entry name" value="Multidrug resistance efflux transporter EmrE"/>
    <property type="match status" value="2"/>
</dbReference>
<feature type="transmembrane region" description="Helical" evidence="8">
    <location>
        <begin position="187"/>
        <end position="204"/>
    </location>
</feature>
<feature type="transmembrane region" description="Helical" evidence="8">
    <location>
        <begin position="158"/>
        <end position="175"/>
    </location>
</feature>
<keyword evidence="3" id="KW-0813">Transport</keyword>
<feature type="transmembrane region" description="Helical" evidence="8">
    <location>
        <begin position="12"/>
        <end position="31"/>
    </location>
</feature>
<organism evidence="10">
    <name type="scientific">uncultured Alphaproteobacteria bacterium</name>
    <dbReference type="NCBI Taxonomy" id="91750"/>
    <lineage>
        <taxon>Bacteria</taxon>
        <taxon>Pseudomonadati</taxon>
        <taxon>Pseudomonadota</taxon>
        <taxon>Alphaproteobacteria</taxon>
        <taxon>environmental samples</taxon>
    </lineage>
</organism>
<proteinExistence type="inferred from homology"/>
<gene>
    <name evidence="10" type="ORF">KL86APRO_10161</name>
</gene>
<evidence type="ECO:0000256" key="6">
    <source>
        <dbReference type="ARBA" id="ARBA00022989"/>
    </source>
</evidence>
<evidence type="ECO:0000259" key="9">
    <source>
        <dbReference type="Pfam" id="PF00892"/>
    </source>
</evidence>
<feature type="transmembrane region" description="Helical" evidence="8">
    <location>
        <begin position="80"/>
        <end position="101"/>
    </location>
</feature>
<comment type="similarity">
    <text evidence="2">Belongs to the EamA transporter family.</text>
</comment>
<dbReference type="InterPro" id="IPR000620">
    <property type="entry name" value="EamA_dom"/>
</dbReference>
<keyword evidence="5 8" id="KW-0812">Transmembrane</keyword>
<evidence type="ECO:0000313" key="10">
    <source>
        <dbReference type="EMBL" id="SBV91710.1"/>
    </source>
</evidence>
<evidence type="ECO:0000256" key="3">
    <source>
        <dbReference type="ARBA" id="ARBA00022448"/>
    </source>
</evidence>
<feature type="transmembrane region" description="Helical" evidence="8">
    <location>
        <begin position="51"/>
        <end position="68"/>
    </location>
</feature>
<dbReference type="PANTHER" id="PTHR22911">
    <property type="entry name" value="ACYL-MALONYL CONDENSING ENZYME-RELATED"/>
    <property type="match status" value="1"/>
</dbReference>
<dbReference type="InterPro" id="IPR004626">
    <property type="entry name" value="RarD"/>
</dbReference>
<dbReference type="EMBL" id="FLUO01000001">
    <property type="protein sequence ID" value="SBV91710.1"/>
    <property type="molecule type" value="Genomic_DNA"/>
</dbReference>
<reference evidence="10" key="1">
    <citation type="submission" date="2016-04" db="EMBL/GenBank/DDBJ databases">
        <authorList>
            <person name="Evans L.H."/>
            <person name="Alamgir A."/>
            <person name="Owens N."/>
            <person name="Weber N.D."/>
            <person name="Virtaneva K."/>
            <person name="Barbian K."/>
            <person name="Babar A."/>
            <person name="Rosenke K."/>
        </authorList>
    </citation>
    <scope>NUCLEOTIDE SEQUENCE</scope>
    <source>
        <strain evidence="10">86</strain>
    </source>
</reference>
<evidence type="ECO:0000256" key="5">
    <source>
        <dbReference type="ARBA" id="ARBA00022692"/>
    </source>
</evidence>
<evidence type="ECO:0000256" key="7">
    <source>
        <dbReference type="ARBA" id="ARBA00023136"/>
    </source>
</evidence>
<feature type="transmembrane region" description="Helical" evidence="8">
    <location>
        <begin position="249"/>
        <end position="269"/>
    </location>
</feature>
<dbReference type="InterPro" id="IPR037185">
    <property type="entry name" value="EmrE-like"/>
</dbReference>
<feature type="transmembrane region" description="Helical" evidence="8">
    <location>
        <begin position="107"/>
        <end position="129"/>
    </location>
</feature>
<evidence type="ECO:0000256" key="1">
    <source>
        <dbReference type="ARBA" id="ARBA00004651"/>
    </source>
</evidence>
<feature type="transmembrane region" description="Helical" evidence="8">
    <location>
        <begin position="136"/>
        <end position="152"/>
    </location>
</feature>
<evidence type="ECO:0000256" key="8">
    <source>
        <dbReference type="SAM" id="Phobius"/>
    </source>
</evidence>
<sequence length="305" mass="33123">MSAPTPAPSDPASARIGVIAGILTFGTWGLLPLYLKQLKHLPPPEVLANRVVWSVVMMALFVIVLRDWKPIWVAIRNRRVMLTLLGTASLISVNWLIYIFAVSSGHILHASLGYFINPLISVLFGFVFLRETMQRRHWVALGLATIGVGFMVVRLGEIPLVSLSLALTFAFYGLLRKTIPVTGITGMTIESLLIGPFALGYLLWLNAEGVGAFGHGGAWQDALLLLGGPLTAIPLVLFGIAVRRVRLSTIGLMQYIAPSGQFLLATLVYDEPFTATHAGAFAFIWLGLAVYSAPRGWLLRAGLAH</sequence>
<comment type="subcellular location">
    <subcellularLocation>
        <location evidence="1">Cell membrane</location>
        <topology evidence="1">Multi-pass membrane protein</topology>
    </subcellularLocation>
</comment>
<feature type="domain" description="EamA" evidence="9">
    <location>
        <begin position="16"/>
        <end position="152"/>
    </location>
</feature>
<protein>
    <submittedName>
        <fullName evidence="10">Uncharacterized transporter VC_0195</fullName>
    </submittedName>
</protein>
<accession>A0A212IX08</accession>
<keyword evidence="6 8" id="KW-1133">Transmembrane helix</keyword>
<evidence type="ECO:0000256" key="4">
    <source>
        <dbReference type="ARBA" id="ARBA00022475"/>
    </source>
</evidence>
<dbReference type="Pfam" id="PF00892">
    <property type="entry name" value="EamA"/>
    <property type="match status" value="1"/>
</dbReference>
<dbReference type="AlphaFoldDB" id="A0A212IX08"/>
<dbReference type="NCBIfam" id="TIGR00688">
    <property type="entry name" value="rarD"/>
    <property type="match status" value="1"/>
</dbReference>
<keyword evidence="4" id="KW-1003">Cell membrane</keyword>
<name>A0A212IX08_9PROT</name>
<feature type="transmembrane region" description="Helical" evidence="8">
    <location>
        <begin position="224"/>
        <end position="242"/>
    </location>
</feature>
<dbReference type="GO" id="GO:0005886">
    <property type="term" value="C:plasma membrane"/>
    <property type="evidence" value="ECO:0007669"/>
    <property type="project" value="UniProtKB-SubCell"/>
</dbReference>
<feature type="transmembrane region" description="Helical" evidence="8">
    <location>
        <begin position="275"/>
        <end position="293"/>
    </location>
</feature>
<keyword evidence="7 8" id="KW-0472">Membrane</keyword>